<dbReference type="SUPFAM" id="SSF55961">
    <property type="entry name" value="Bet v1-like"/>
    <property type="match status" value="1"/>
</dbReference>
<protein>
    <submittedName>
        <fullName evidence="2">Uncharacterized protein</fullName>
    </submittedName>
</protein>
<feature type="transmembrane region" description="Helical" evidence="1">
    <location>
        <begin position="43"/>
        <end position="61"/>
    </location>
</feature>
<proteinExistence type="predicted"/>
<evidence type="ECO:0000313" key="2">
    <source>
        <dbReference type="EMBL" id="GIG72137.1"/>
    </source>
</evidence>
<keyword evidence="3" id="KW-1185">Reference proteome</keyword>
<comment type="caution">
    <text evidence="2">The sequence shown here is derived from an EMBL/GenBank/DDBJ whole genome shotgun (WGS) entry which is preliminary data.</text>
</comment>
<sequence>MSEYGGGGPLSRPGTANWILAGLIGVFGAVLFVIAVRSGRGDSALLFVGLPVLLAAALAVSPSRTTHGRVFRFTTVFLLLAAVVLHEGAICVILAAPLVYLVAHGTTALIRWCTRTSGMYAILPVPLLLLVAVEGTTTALRISPDQSVQVVRVVAMPVSGVVSHLAAGPQPTRVRSVPLRLLAVPMPEHVSGGKLKPGDRWTFGYHGTSHGPGGQIVAEVRTAEPDHLSFAFVEDSSITARWLAWQQADVRWRAIDPQHTEVRLTVNYRRRLDPSWYFGPLQDALMHQGMGHLMDTMAMK</sequence>
<dbReference type="Proteomes" id="UP000653674">
    <property type="component" value="Unassembled WGS sequence"/>
</dbReference>
<accession>A0A8J3PJS9</accession>
<keyword evidence="1" id="KW-1133">Transmembrane helix</keyword>
<keyword evidence="1" id="KW-0812">Transmembrane</keyword>
<dbReference type="RefSeq" id="WP_239075263.1">
    <property type="nucleotide sequence ID" value="NZ_BAAAQJ010000008.1"/>
</dbReference>
<feature type="transmembrane region" description="Helical" evidence="1">
    <location>
        <begin position="112"/>
        <end position="133"/>
    </location>
</feature>
<reference evidence="2" key="1">
    <citation type="submission" date="2021-01" db="EMBL/GenBank/DDBJ databases">
        <title>Whole genome shotgun sequence of Planosporangium flavigriseum NBRC 105377.</title>
        <authorList>
            <person name="Komaki H."/>
            <person name="Tamura T."/>
        </authorList>
    </citation>
    <scope>NUCLEOTIDE SEQUENCE</scope>
    <source>
        <strain evidence="2">NBRC 105377</strain>
    </source>
</reference>
<evidence type="ECO:0000256" key="1">
    <source>
        <dbReference type="SAM" id="Phobius"/>
    </source>
</evidence>
<evidence type="ECO:0000313" key="3">
    <source>
        <dbReference type="Proteomes" id="UP000653674"/>
    </source>
</evidence>
<name>A0A8J3PJS9_9ACTN</name>
<keyword evidence="1" id="KW-0472">Membrane</keyword>
<gene>
    <name evidence="2" type="ORF">Pfl04_05410</name>
</gene>
<dbReference type="AlphaFoldDB" id="A0A8J3PJS9"/>
<dbReference type="EMBL" id="BONU01000002">
    <property type="protein sequence ID" value="GIG72137.1"/>
    <property type="molecule type" value="Genomic_DNA"/>
</dbReference>
<organism evidence="2 3">
    <name type="scientific">Planosporangium flavigriseum</name>
    <dbReference type="NCBI Taxonomy" id="373681"/>
    <lineage>
        <taxon>Bacteria</taxon>
        <taxon>Bacillati</taxon>
        <taxon>Actinomycetota</taxon>
        <taxon>Actinomycetes</taxon>
        <taxon>Micromonosporales</taxon>
        <taxon>Micromonosporaceae</taxon>
        <taxon>Planosporangium</taxon>
    </lineage>
</organism>
<feature type="transmembrane region" description="Helical" evidence="1">
    <location>
        <begin position="16"/>
        <end position="36"/>
    </location>
</feature>
<feature type="transmembrane region" description="Helical" evidence="1">
    <location>
        <begin position="73"/>
        <end position="100"/>
    </location>
</feature>